<protein>
    <submittedName>
        <fullName evidence="1">Uncharacterized protein</fullName>
    </submittedName>
</protein>
<evidence type="ECO:0000313" key="1">
    <source>
        <dbReference type="EMBL" id="CAD6264914.1"/>
    </source>
</evidence>
<keyword evidence="2" id="KW-1185">Reference proteome</keyword>
<evidence type="ECO:0000313" key="2">
    <source>
        <dbReference type="Proteomes" id="UP000604825"/>
    </source>
</evidence>
<reference evidence="1" key="1">
    <citation type="submission" date="2020-10" db="EMBL/GenBank/DDBJ databases">
        <authorList>
            <person name="Han B."/>
            <person name="Lu T."/>
            <person name="Zhao Q."/>
            <person name="Huang X."/>
            <person name="Zhao Y."/>
        </authorList>
    </citation>
    <scope>NUCLEOTIDE SEQUENCE</scope>
</reference>
<dbReference type="AlphaFoldDB" id="A0A811R4C9"/>
<name>A0A811R4C9_9POAL</name>
<organism evidence="1 2">
    <name type="scientific">Miscanthus lutarioriparius</name>
    <dbReference type="NCBI Taxonomy" id="422564"/>
    <lineage>
        <taxon>Eukaryota</taxon>
        <taxon>Viridiplantae</taxon>
        <taxon>Streptophyta</taxon>
        <taxon>Embryophyta</taxon>
        <taxon>Tracheophyta</taxon>
        <taxon>Spermatophyta</taxon>
        <taxon>Magnoliopsida</taxon>
        <taxon>Liliopsida</taxon>
        <taxon>Poales</taxon>
        <taxon>Poaceae</taxon>
        <taxon>PACMAD clade</taxon>
        <taxon>Panicoideae</taxon>
        <taxon>Andropogonodae</taxon>
        <taxon>Andropogoneae</taxon>
        <taxon>Saccharinae</taxon>
        <taxon>Miscanthus</taxon>
    </lineage>
</organism>
<accession>A0A811R4C9</accession>
<dbReference type="Proteomes" id="UP000604825">
    <property type="component" value="Unassembled WGS sequence"/>
</dbReference>
<comment type="caution">
    <text evidence="1">The sequence shown here is derived from an EMBL/GenBank/DDBJ whole genome shotgun (WGS) entry which is preliminary data.</text>
</comment>
<gene>
    <name evidence="1" type="ORF">NCGR_LOCUS48219</name>
</gene>
<proteinExistence type="predicted"/>
<dbReference type="EMBL" id="CAJGYO010000013">
    <property type="protein sequence ID" value="CAD6264914.1"/>
    <property type="molecule type" value="Genomic_DNA"/>
</dbReference>
<sequence length="144" mass="16331">MPFFDDLEFDRNILEVELMTGRAFLSRAEAKAGAEGARGLAVRAWIDNFRRVTAFAEGVLDGFERRRRESEDDHQAQTPAARARRALRYLTLQNPALVRRAAARDVRRALTRVQTVVRVVYKSGLLDAAQPPEALFRQTNSLMT</sequence>